<dbReference type="Pfam" id="PF12831">
    <property type="entry name" value="FAD_oxidored"/>
    <property type="match status" value="1"/>
</dbReference>
<keyword evidence="2" id="KW-0479">Metal-binding</keyword>
<dbReference type="Gene3D" id="3.50.50.60">
    <property type="entry name" value="FAD/NAD(P)-binding domain"/>
    <property type="match status" value="1"/>
</dbReference>
<keyword evidence="5" id="KW-0411">Iron-sulfur</keyword>
<dbReference type="InterPro" id="IPR039650">
    <property type="entry name" value="HdrA-like"/>
</dbReference>
<dbReference type="PANTHER" id="PTHR43498:SF1">
    <property type="entry name" value="COB--COM HETERODISULFIDE REDUCTASE IRON-SULFUR SUBUNIT A"/>
    <property type="match status" value="1"/>
</dbReference>
<evidence type="ECO:0000313" key="8">
    <source>
        <dbReference type="Proteomes" id="UP000553776"/>
    </source>
</evidence>
<dbReference type="Proteomes" id="UP000553776">
    <property type="component" value="Unassembled WGS sequence"/>
</dbReference>
<proteinExistence type="predicted"/>
<dbReference type="GO" id="GO:0016491">
    <property type="term" value="F:oxidoreductase activity"/>
    <property type="evidence" value="ECO:0007669"/>
    <property type="project" value="UniProtKB-KW"/>
</dbReference>
<evidence type="ECO:0000256" key="5">
    <source>
        <dbReference type="ARBA" id="ARBA00023014"/>
    </source>
</evidence>
<reference evidence="7 8" key="1">
    <citation type="submission" date="2020-08" db="EMBL/GenBank/DDBJ databases">
        <title>Cohnella phylogeny.</title>
        <authorList>
            <person name="Dunlap C."/>
        </authorList>
    </citation>
    <scope>NUCLEOTIDE SEQUENCE [LARGE SCALE GENOMIC DNA]</scope>
    <source>
        <strain evidence="7 8">DSM 25239</strain>
    </source>
</reference>
<evidence type="ECO:0000256" key="6">
    <source>
        <dbReference type="SAM" id="SignalP"/>
    </source>
</evidence>
<evidence type="ECO:0000256" key="3">
    <source>
        <dbReference type="ARBA" id="ARBA00023002"/>
    </source>
</evidence>
<protein>
    <submittedName>
        <fullName evidence="7">FAD-dependent oxidoreductase</fullName>
    </submittedName>
</protein>
<dbReference type="InterPro" id="IPR036188">
    <property type="entry name" value="FAD/NAD-bd_sf"/>
</dbReference>
<gene>
    <name evidence="7" type="ORF">H7B90_03135</name>
</gene>
<name>A0A841TPY5_9BACL</name>
<evidence type="ECO:0000256" key="2">
    <source>
        <dbReference type="ARBA" id="ARBA00022723"/>
    </source>
</evidence>
<evidence type="ECO:0000256" key="1">
    <source>
        <dbReference type="ARBA" id="ARBA00022485"/>
    </source>
</evidence>
<keyword evidence="3" id="KW-0560">Oxidoreductase</keyword>
<evidence type="ECO:0000256" key="4">
    <source>
        <dbReference type="ARBA" id="ARBA00023004"/>
    </source>
</evidence>
<feature type="signal peptide" evidence="6">
    <location>
        <begin position="1"/>
        <end position="29"/>
    </location>
</feature>
<dbReference type="SUPFAM" id="SSF51905">
    <property type="entry name" value="FAD/NAD(P)-binding domain"/>
    <property type="match status" value="1"/>
</dbReference>
<keyword evidence="6" id="KW-0732">Signal</keyword>
<comment type="caution">
    <text evidence="7">The sequence shown here is derived from an EMBL/GenBank/DDBJ whole genome shotgun (WGS) entry which is preliminary data.</text>
</comment>
<evidence type="ECO:0000313" key="7">
    <source>
        <dbReference type="EMBL" id="MBB6690387.1"/>
    </source>
</evidence>
<dbReference type="GO" id="GO:0051539">
    <property type="term" value="F:4 iron, 4 sulfur cluster binding"/>
    <property type="evidence" value="ECO:0007669"/>
    <property type="project" value="UniProtKB-KW"/>
</dbReference>
<keyword evidence="1" id="KW-0004">4Fe-4S</keyword>
<dbReference type="GO" id="GO:0046872">
    <property type="term" value="F:metal ion binding"/>
    <property type="evidence" value="ECO:0007669"/>
    <property type="project" value="UniProtKB-KW"/>
</dbReference>
<organism evidence="7 8">
    <name type="scientific">Cohnella xylanilytica</name>
    <dbReference type="NCBI Taxonomy" id="557555"/>
    <lineage>
        <taxon>Bacteria</taxon>
        <taxon>Bacillati</taxon>
        <taxon>Bacillota</taxon>
        <taxon>Bacilli</taxon>
        <taxon>Bacillales</taxon>
        <taxon>Paenibacillaceae</taxon>
        <taxon>Cohnella</taxon>
    </lineage>
</organism>
<dbReference type="PANTHER" id="PTHR43498">
    <property type="entry name" value="FERREDOXIN:COB-COM HETERODISULFIDE REDUCTASE SUBUNIT A"/>
    <property type="match status" value="1"/>
</dbReference>
<sequence length="641" mass="69927">MTVLAKRGIALGMAFLLLFSLLAAGCDFAAPADPAVDPPARKPLAAVESASRIEPEYDVIVAGTDPEGITAAVSAARNGLRVLLLEARDRRMLGGLLTEGGLNSLDLNRAPGDPKAFLNKGLFQEWYDKVEGTSFDLVTGANAFYEMVKAEPNIDLRMGVKNWKPIAKKQNGRIRVTGMEWTGPDGAAMTVPAAAVIDATQDGDIYAMAGADFTVGREDVGDKSSLMASTLVIRMSGVTDRIWNEMKKRSGMGADELGIWGYVEAKDYPSTDPNRIKMRGLNIGRQNDGTILINAMQLFGVDPLDPRSVERGLEDAKKEAPLIAEFLRKKFPAMKDLEYAGTADELYTRESRHLIGEYRLTTADVVENRTHWDDIAYGSYPVDIQSTNTGGAGTILMHPKQYGVPFRCLVPAGTDGLLVVGRSASFDSIPHGSARVVPLGMATGQAAGAAVKIALKHQISFAEMSRSRERIAELQDTLTKQGMDLKPRIVPTPKYMKHKQYKGLLFAAGTLFVSGGFENDWKLNDRSNLQRFHNMVRAMMTLRPDRFRGDLTGLLNAYKNPRKMPLSLGDAAFILAKAALDDDGITNENALEELVSRGWITGEALDTISNRDHLTNGDQYMLLRDLMEKGLGARPADRDSA</sequence>
<dbReference type="PROSITE" id="PS51257">
    <property type="entry name" value="PROKAR_LIPOPROTEIN"/>
    <property type="match status" value="1"/>
</dbReference>
<keyword evidence="8" id="KW-1185">Reference proteome</keyword>
<dbReference type="EMBL" id="JACJVR010000009">
    <property type="protein sequence ID" value="MBB6690387.1"/>
    <property type="molecule type" value="Genomic_DNA"/>
</dbReference>
<accession>A0A841TPY5</accession>
<dbReference type="RefSeq" id="WP_185134420.1">
    <property type="nucleotide sequence ID" value="NZ_BORM01000051.1"/>
</dbReference>
<dbReference type="AlphaFoldDB" id="A0A841TPY5"/>
<keyword evidence="4" id="KW-0408">Iron</keyword>
<feature type="chain" id="PRO_5032470090" evidence="6">
    <location>
        <begin position="30"/>
        <end position="641"/>
    </location>
</feature>